<feature type="region of interest" description="Disordered" evidence="2">
    <location>
        <begin position="204"/>
        <end position="236"/>
    </location>
</feature>
<dbReference type="OrthoDB" id="10254988at2759"/>
<dbReference type="GO" id="GO:0031122">
    <property type="term" value="P:cytoplasmic microtubule organization"/>
    <property type="evidence" value="ECO:0007669"/>
    <property type="project" value="TreeGrafter"/>
</dbReference>
<keyword evidence="4" id="KW-1185">Reference proteome</keyword>
<feature type="compositionally biased region" description="Polar residues" evidence="2">
    <location>
        <begin position="227"/>
        <end position="236"/>
    </location>
</feature>
<dbReference type="EMBL" id="VXIV02003296">
    <property type="protein sequence ID" value="KAF6018548.1"/>
    <property type="molecule type" value="Genomic_DNA"/>
</dbReference>
<protein>
    <submittedName>
        <fullName evidence="3">Uncharacterized protein</fullName>
    </submittedName>
</protein>
<dbReference type="GO" id="GO:0008017">
    <property type="term" value="F:microtubule binding"/>
    <property type="evidence" value="ECO:0007669"/>
    <property type="project" value="TreeGrafter"/>
</dbReference>
<feature type="coiled-coil region" evidence="1">
    <location>
        <begin position="5"/>
        <end position="134"/>
    </location>
</feature>
<dbReference type="GO" id="GO:0051959">
    <property type="term" value="F:dynein light intermediate chain binding"/>
    <property type="evidence" value="ECO:0007669"/>
    <property type="project" value="TreeGrafter"/>
</dbReference>
<organism evidence="3 4">
    <name type="scientific">Bugula neritina</name>
    <name type="common">Brown bryozoan</name>
    <name type="synonym">Sertularia neritina</name>
    <dbReference type="NCBI Taxonomy" id="10212"/>
    <lineage>
        <taxon>Eukaryota</taxon>
        <taxon>Metazoa</taxon>
        <taxon>Spiralia</taxon>
        <taxon>Lophotrochozoa</taxon>
        <taxon>Bryozoa</taxon>
        <taxon>Gymnolaemata</taxon>
        <taxon>Cheilostomatida</taxon>
        <taxon>Flustrina</taxon>
        <taxon>Buguloidea</taxon>
        <taxon>Bugulidae</taxon>
        <taxon>Bugula</taxon>
    </lineage>
</organism>
<evidence type="ECO:0000256" key="2">
    <source>
        <dbReference type="SAM" id="MobiDB-lite"/>
    </source>
</evidence>
<keyword evidence="1" id="KW-0175">Coiled coil</keyword>
<evidence type="ECO:0000313" key="4">
    <source>
        <dbReference type="Proteomes" id="UP000593567"/>
    </source>
</evidence>
<dbReference type="GO" id="GO:0005813">
    <property type="term" value="C:centrosome"/>
    <property type="evidence" value="ECO:0007669"/>
    <property type="project" value="TreeGrafter"/>
</dbReference>
<dbReference type="GO" id="GO:0030705">
    <property type="term" value="P:cytoskeleton-dependent intracellular transport"/>
    <property type="evidence" value="ECO:0007669"/>
    <property type="project" value="TreeGrafter"/>
</dbReference>
<dbReference type="GO" id="GO:0005737">
    <property type="term" value="C:cytoplasm"/>
    <property type="evidence" value="ECO:0007669"/>
    <property type="project" value="TreeGrafter"/>
</dbReference>
<reference evidence="3" key="1">
    <citation type="submission" date="2020-06" db="EMBL/GenBank/DDBJ databases">
        <title>Draft genome of Bugula neritina, a colonial animal packing powerful symbionts and potential medicines.</title>
        <authorList>
            <person name="Rayko M."/>
        </authorList>
    </citation>
    <scope>NUCLEOTIDE SEQUENCE [LARGE SCALE GENOMIC DNA]</scope>
    <source>
        <strain evidence="3">Kwan_BN1</strain>
    </source>
</reference>
<dbReference type="Gene3D" id="1.10.287.1490">
    <property type="match status" value="1"/>
</dbReference>
<dbReference type="Proteomes" id="UP000593567">
    <property type="component" value="Unassembled WGS sequence"/>
</dbReference>
<gene>
    <name evidence="3" type="ORF">EB796_023150</name>
</gene>
<evidence type="ECO:0000313" key="3">
    <source>
        <dbReference type="EMBL" id="KAF6018548.1"/>
    </source>
</evidence>
<dbReference type="PANTHER" id="PTHR18947">
    <property type="entry name" value="HOOK PROTEINS"/>
    <property type="match status" value="1"/>
</dbReference>
<feature type="compositionally biased region" description="Polar residues" evidence="2">
    <location>
        <begin position="204"/>
        <end position="217"/>
    </location>
</feature>
<accession>A0A7J7IZ82</accession>
<dbReference type="PANTHER" id="PTHR18947:SF28">
    <property type="entry name" value="GIRDIN, ISOFORM A"/>
    <property type="match status" value="1"/>
</dbReference>
<dbReference type="AlphaFoldDB" id="A0A7J7IZ82"/>
<comment type="caution">
    <text evidence="3">The sequence shown here is derived from an EMBL/GenBank/DDBJ whole genome shotgun (WGS) entry which is preliminary data.</text>
</comment>
<proteinExistence type="predicted"/>
<name>A0A7J7IZ82_BUGNE</name>
<evidence type="ECO:0000256" key="1">
    <source>
        <dbReference type="SAM" id="Coils"/>
    </source>
</evidence>
<sequence>MRGEYRDLLSEYKNVKTEYNQLKLKHTELNGDMADCRDQLNKLDIQNAKLVNKCEALERQNTKLEEENKQLLFQLQALLQQNQELLSQTLETSEHFREEESIYRDKLAHVTRAKEKLEEKIMDQYKNLERSNKKKGIGAVLVKKAKGFINKDDSDSQPSANYFRPVSATDVMKNSEGKLMSRKDLTKSQLDLVYGSESVEDSRSLSGVSIGSKGSSRGSEDIATGPSDFTLSKSNKVINERHLQGL</sequence>